<keyword evidence="6" id="KW-0597">Phosphoprotein</keyword>
<evidence type="ECO:0000313" key="24">
    <source>
        <dbReference type="EMBL" id="EYU30656.1"/>
    </source>
</evidence>
<keyword evidence="17" id="KW-0675">Receptor</keyword>
<protein>
    <recommendedName>
        <fullName evidence="3">non-specific serine/threonine protein kinase</fullName>
        <ecNumber evidence="3">2.7.11.1</ecNumber>
    </recommendedName>
</protein>
<gene>
    <name evidence="24" type="ORF">MIMGU_mgv1a025198mg</name>
</gene>
<reference evidence="24 25" key="1">
    <citation type="journal article" date="2013" name="Proc. Natl. Acad. Sci. U.S.A.">
        <title>Fine-scale variation in meiotic recombination in Mimulus inferred from population shotgun sequencing.</title>
        <authorList>
            <person name="Hellsten U."/>
            <person name="Wright K.M."/>
            <person name="Jenkins J."/>
            <person name="Shu S."/>
            <person name="Yuan Y."/>
            <person name="Wessler S.R."/>
            <person name="Schmutz J."/>
            <person name="Willis J.H."/>
            <person name="Rokhsar D.S."/>
        </authorList>
    </citation>
    <scope>NUCLEOTIDE SEQUENCE [LARGE SCALE GENOMIC DNA]</scope>
    <source>
        <strain evidence="25">cv. DUN x IM62</strain>
    </source>
</reference>
<dbReference type="AlphaFoldDB" id="A0A022QRV8"/>
<dbReference type="EC" id="2.7.11.1" evidence="3"/>
<evidence type="ECO:0000256" key="4">
    <source>
        <dbReference type="ARBA" id="ARBA00022475"/>
    </source>
</evidence>
<dbReference type="FunFam" id="1.10.510.10:FF:000358">
    <property type="entry name" value="Putative leucine-rich repeat receptor-like serine/threonine-protein kinase"/>
    <property type="match status" value="1"/>
</dbReference>
<evidence type="ECO:0000256" key="12">
    <source>
        <dbReference type="ARBA" id="ARBA00022741"/>
    </source>
</evidence>
<evidence type="ECO:0000313" key="25">
    <source>
        <dbReference type="Proteomes" id="UP000030748"/>
    </source>
</evidence>
<dbReference type="Pfam" id="PF13855">
    <property type="entry name" value="LRR_8"/>
    <property type="match status" value="1"/>
</dbReference>
<organism evidence="24 25">
    <name type="scientific">Erythranthe guttata</name>
    <name type="common">Yellow monkey flower</name>
    <name type="synonym">Mimulus guttatus</name>
    <dbReference type="NCBI Taxonomy" id="4155"/>
    <lineage>
        <taxon>Eukaryota</taxon>
        <taxon>Viridiplantae</taxon>
        <taxon>Streptophyta</taxon>
        <taxon>Embryophyta</taxon>
        <taxon>Tracheophyta</taxon>
        <taxon>Spermatophyta</taxon>
        <taxon>Magnoliopsida</taxon>
        <taxon>eudicotyledons</taxon>
        <taxon>Gunneridae</taxon>
        <taxon>Pentapetalae</taxon>
        <taxon>asterids</taxon>
        <taxon>lamiids</taxon>
        <taxon>Lamiales</taxon>
        <taxon>Phrymaceae</taxon>
        <taxon>Erythranthe</taxon>
    </lineage>
</organism>
<dbReference type="Pfam" id="PF00069">
    <property type="entry name" value="Pkinase"/>
    <property type="match status" value="1"/>
</dbReference>
<keyword evidence="4" id="KW-1003">Cell membrane</keyword>
<dbReference type="SUPFAM" id="SSF52047">
    <property type="entry name" value="RNI-like"/>
    <property type="match status" value="1"/>
</dbReference>
<dbReference type="Gene3D" id="3.80.10.10">
    <property type="entry name" value="Ribonuclease Inhibitor"/>
    <property type="match status" value="4"/>
</dbReference>
<evidence type="ECO:0000256" key="20">
    <source>
        <dbReference type="ARBA" id="ARBA00048679"/>
    </source>
</evidence>
<feature type="binding site" evidence="21">
    <location>
        <position position="774"/>
    </location>
    <ligand>
        <name>ATP</name>
        <dbReference type="ChEBI" id="CHEBI:30616"/>
    </ligand>
</feature>
<dbReference type="InterPro" id="IPR032675">
    <property type="entry name" value="LRR_dom_sf"/>
</dbReference>
<keyword evidence="9 22" id="KW-0812">Transmembrane</keyword>
<keyword evidence="10" id="KW-0732">Signal</keyword>
<dbReference type="Pfam" id="PF08263">
    <property type="entry name" value="LRRNT_2"/>
    <property type="match status" value="1"/>
</dbReference>
<dbReference type="GO" id="GO:0006952">
    <property type="term" value="P:defense response"/>
    <property type="evidence" value="ECO:0007669"/>
    <property type="project" value="UniProtKB-ARBA"/>
</dbReference>
<dbReference type="FunFam" id="3.80.10.10:FF:000095">
    <property type="entry name" value="LRR receptor-like serine/threonine-protein kinase GSO1"/>
    <property type="match status" value="1"/>
</dbReference>
<dbReference type="PANTHER" id="PTHR48005:SF57">
    <property type="entry name" value="RECEPTOR KINASE-LIKE PROTEIN XA21"/>
    <property type="match status" value="1"/>
</dbReference>
<keyword evidence="7" id="KW-0433">Leucine-rich repeat</keyword>
<keyword evidence="12 21" id="KW-0547">Nucleotide-binding</keyword>
<proteinExistence type="inferred from homology"/>
<evidence type="ECO:0000256" key="15">
    <source>
        <dbReference type="ARBA" id="ARBA00022989"/>
    </source>
</evidence>
<dbReference type="InterPro" id="IPR011009">
    <property type="entry name" value="Kinase-like_dom_sf"/>
</dbReference>
<dbReference type="Proteomes" id="UP000030748">
    <property type="component" value="Unassembled WGS sequence"/>
</dbReference>
<evidence type="ECO:0000256" key="5">
    <source>
        <dbReference type="ARBA" id="ARBA00022527"/>
    </source>
</evidence>
<dbReference type="SMART" id="SM00365">
    <property type="entry name" value="LRR_SD22"/>
    <property type="match status" value="6"/>
</dbReference>
<dbReference type="FunFam" id="3.80.10.10:FF:000400">
    <property type="entry name" value="Nuclear pore complex protein NUP107"/>
    <property type="match status" value="1"/>
</dbReference>
<dbReference type="InterPro" id="IPR008271">
    <property type="entry name" value="Ser/Thr_kinase_AS"/>
</dbReference>
<dbReference type="GO" id="GO:0009653">
    <property type="term" value="P:anatomical structure morphogenesis"/>
    <property type="evidence" value="ECO:0007669"/>
    <property type="project" value="UniProtKB-ARBA"/>
</dbReference>
<dbReference type="PROSITE" id="PS50011">
    <property type="entry name" value="PROTEIN_KINASE_DOM"/>
    <property type="match status" value="1"/>
</dbReference>
<evidence type="ECO:0000256" key="16">
    <source>
        <dbReference type="ARBA" id="ARBA00023136"/>
    </source>
</evidence>
<dbReference type="FunFam" id="3.80.10.10:FF:000041">
    <property type="entry name" value="LRR receptor-like serine/threonine-protein kinase ERECTA"/>
    <property type="match status" value="1"/>
</dbReference>
<dbReference type="InterPro" id="IPR001611">
    <property type="entry name" value="Leu-rich_rpt"/>
</dbReference>
<name>A0A022QRV8_ERYGU</name>
<dbReference type="EMBL" id="KI631019">
    <property type="protein sequence ID" value="EYU30656.1"/>
    <property type="molecule type" value="Genomic_DNA"/>
</dbReference>
<keyword evidence="11" id="KW-0677">Repeat</keyword>
<evidence type="ECO:0000259" key="23">
    <source>
        <dbReference type="PROSITE" id="PS50011"/>
    </source>
</evidence>
<dbReference type="GO" id="GO:0005524">
    <property type="term" value="F:ATP binding"/>
    <property type="evidence" value="ECO:0007669"/>
    <property type="project" value="UniProtKB-UniRule"/>
</dbReference>
<comment type="catalytic activity">
    <reaction evidence="20">
        <text>L-seryl-[protein] + ATP = O-phospho-L-seryl-[protein] + ADP + H(+)</text>
        <dbReference type="Rhea" id="RHEA:17989"/>
        <dbReference type="Rhea" id="RHEA-COMP:9863"/>
        <dbReference type="Rhea" id="RHEA-COMP:11604"/>
        <dbReference type="ChEBI" id="CHEBI:15378"/>
        <dbReference type="ChEBI" id="CHEBI:29999"/>
        <dbReference type="ChEBI" id="CHEBI:30616"/>
        <dbReference type="ChEBI" id="CHEBI:83421"/>
        <dbReference type="ChEBI" id="CHEBI:456216"/>
        <dbReference type="EC" id="2.7.11.1"/>
    </reaction>
</comment>
<evidence type="ECO:0000256" key="17">
    <source>
        <dbReference type="ARBA" id="ARBA00023170"/>
    </source>
</evidence>
<feature type="non-terminal residue" evidence="24">
    <location>
        <position position="1"/>
    </location>
</feature>
<keyword evidence="25" id="KW-1185">Reference proteome</keyword>
<dbReference type="GO" id="GO:0051707">
    <property type="term" value="P:response to other organism"/>
    <property type="evidence" value="ECO:0007669"/>
    <property type="project" value="UniProtKB-ARBA"/>
</dbReference>
<dbReference type="InterPro" id="IPR017441">
    <property type="entry name" value="Protein_kinase_ATP_BS"/>
</dbReference>
<dbReference type="GO" id="GO:0004674">
    <property type="term" value="F:protein serine/threonine kinase activity"/>
    <property type="evidence" value="ECO:0007669"/>
    <property type="project" value="UniProtKB-KW"/>
</dbReference>
<dbReference type="FunFam" id="3.80.10.10:FF:000299">
    <property type="entry name" value="Piriformospora indica-insensitive protein 2"/>
    <property type="match status" value="1"/>
</dbReference>
<dbReference type="GO" id="GO:0099402">
    <property type="term" value="P:plant organ development"/>
    <property type="evidence" value="ECO:0007669"/>
    <property type="project" value="UniProtKB-ARBA"/>
</dbReference>
<dbReference type="SMART" id="SM00369">
    <property type="entry name" value="LRR_TYP"/>
    <property type="match status" value="8"/>
</dbReference>
<feature type="domain" description="Protein kinase" evidence="23">
    <location>
        <begin position="746"/>
        <end position="996"/>
    </location>
</feature>
<dbReference type="PROSITE" id="PS00108">
    <property type="entry name" value="PROTEIN_KINASE_ST"/>
    <property type="match status" value="1"/>
</dbReference>
<evidence type="ECO:0000256" key="21">
    <source>
        <dbReference type="PROSITE-ProRule" id="PRU10141"/>
    </source>
</evidence>
<accession>A0A022QRV8</accession>
<comment type="catalytic activity">
    <reaction evidence="19">
        <text>L-threonyl-[protein] + ATP = O-phospho-L-threonyl-[protein] + ADP + H(+)</text>
        <dbReference type="Rhea" id="RHEA:46608"/>
        <dbReference type="Rhea" id="RHEA-COMP:11060"/>
        <dbReference type="Rhea" id="RHEA-COMP:11605"/>
        <dbReference type="ChEBI" id="CHEBI:15378"/>
        <dbReference type="ChEBI" id="CHEBI:30013"/>
        <dbReference type="ChEBI" id="CHEBI:30616"/>
        <dbReference type="ChEBI" id="CHEBI:61977"/>
        <dbReference type="ChEBI" id="CHEBI:456216"/>
        <dbReference type="EC" id="2.7.11.1"/>
    </reaction>
</comment>
<dbReference type="STRING" id="4155.A0A022QRV8"/>
<dbReference type="SUPFAM" id="SSF52058">
    <property type="entry name" value="L domain-like"/>
    <property type="match status" value="1"/>
</dbReference>
<dbReference type="FunFam" id="3.30.200.20:FF:000661">
    <property type="entry name" value="Serine-threonine protein kinase plant-type"/>
    <property type="match status" value="1"/>
</dbReference>
<evidence type="ECO:0000256" key="19">
    <source>
        <dbReference type="ARBA" id="ARBA00047899"/>
    </source>
</evidence>
<dbReference type="PROSITE" id="PS51450">
    <property type="entry name" value="LRR"/>
    <property type="match status" value="2"/>
</dbReference>
<sequence>LKIGHDENSLVSLALFLSQCLKLACMAMTLNITTDESALLALKSQLKLVPSHVLSKNWSHSTSVCSWIGVSCSSRHQRVAALDISSMGLVGNLPSEMGNLAFLVSLNLSSNSFHGNLPQELSYLRRLKDVDLSFNNFTEIGNLYNLKMLSFQFNKLDGLIPISIFNMSNLESLALTGNILSGDLPADFCGGIPRIKELYLSSNEFNGQIPSTISKCSQLRLLSLSYNKFSGFVPRGIGNLTSLEILYLGSNALTGEIPEELGNLRNLKELGMGDNFLIGSIPSAIFNISSLQYINIANCNLTGALPRDMCSRTSQLESVYFHVNELVGELPEKLGECEALQIVSLSYNNMTGVIPRGVGNLTMLEMFYVGYNNLIEISSLITALTNCRHLTKLGLGSNLFNGTLPVSVGNLSTSLEYFYAYECRIHGAIPHEFGNLINLIILSLFGNQLTGSIPNTLVNLRNLQGLALSRNRISGTIPYTLCGLRSLNGILLHQNQITGVIPECIGNLTALREVNMGNNKLNSGIPTSLWQLNDLLKLNLSSNFLTGPLPPDIGNLKAATLLDLSTNRLSGTIPTSVEDLHNMINLSLAHNSFRGAIPELIGKMMNLEELDLSHNNLSGNIPISLEGLLYLTYFDVSFNDLSGQIPSKGPFKNFAGQFFINNGGLCGDPRYGVPQCHNRRSKIRKTILRVVYVLLGFAGLVFFLTLAYVFITYRRKEVVETQENLSSGAAPLRASYYDLLQATGRFNESHLLGAGGFSSVYKGTLQNGEEVAIKVFNSQVEKAFESFDTECEVLRSLRHRNLCKVVSACSNEDFKALVLEYMPNGSLDKWLHSDGYFLDFVRRIGVMIDVACALEYLHYGCSTTVVHCDLKPSNVLLDGDMVGRLSDFGIAKLLGHDNSFVQTNTFATLGYIAPEYGSQGIVSIRCDVYSFGILLMEVFTGMKPSGERFAGDLSLRSWVEECVPDSINRIIDPKLVKLDDEEEYANGTLECLSSIMELALKCSMESPLAWKML</sequence>
<evidence type="ECO:0000256" key="18">
    <source>
        <dbReference type="ARBA" id="ARBA00023180"/>
    </source>
</evidence>
<keyword evidence="5" id="KW-0723">Serine/threonine-protein kinase</keyword>
<comment type="subcellular location">
    <subcellularLocation>
        <location evidence="1">Cell membrane</location>
        <topology evidence="1">Single-pass membrane protein</topology>
    </subcellularLocation>
</comment>
<dbReference type="Gene3D" id="3.30.200.20">
    <property type="entry name" value="Phosphorylase Kinase, domain 1"/>
    <property type="match status" value="1"/>
</dbReference>
<evidence type="ECO:0000256" key="7">
    <source>
        <dbReference type="ARBA" id="ARBA00022614"/>
    </source>
</evidence>
<dbReference type="Gene3D" id="1.10.510.10">
    <property type="entry name" value="Transferase(Phosphotransferase) domain 1"/>
    <property type="match status" value="1"/>
</dbReference>
<evidence type="ECO:0000256" key="6">
    <source>
        <dbReference type="ARBA" id="ARBA00022553"/>
    </source>
</evidence>
<evidence type="ECO:0000256" key="22">
    <source>
        <dbReference type="SAM" id="Phobius"/>
    </source>
</evidence>
<dbReference type="InterPro" id="IPR013210">
    <property type="entry name" value="LRR_N_plant-typ"/>
</dbReference>
<dbReference type="InterPro" id="IPR000719">
    <property type="entry name" value="Prot_kinase_dom"/>
</dbReference>
<dbReference type="GO" id="GO:0005886">
    <property type="term" value="C:plasma membrane"/>
    <property type="evidence" value="ECO:0007669"/>
    <property type="project" value="UniProtKB-SubCell"/>
</dbReference>
<evidence type="ECO:0000256" key="14">
    <source>
        <dbReference type="ARBA" id="ARBA00022840"/>
    </source>
</evidence>
<dbReference type="SUPFAM" id="SSF56112">
    <property type="entry name" value="Protein kinase-like (PK-like)"/>
    <property type="match status" value="1"/>
</dbReference>
<evidence type="ECO:0000256" key="13">
    <source>
        <dbReference type="ARBA" id="ARBA00022777"/>
    </source>
</evidence>
<evidence type="ECO:0000256" key="2">
    <source>
        <dbReference type="ARBA" id="ARBA00008684"/>
    </source>
</evidence>
<evidence type="ECO:0000256" key="8">
    <source>
        <dbReference type="ARBA" id="ARBA00022679"/>
    </source>
</evidence>
<keyword evidence="15 22" id="KW-1133">Transmembrane helix</keyword>
<dbReference type="InterPro" id="IPR051420">
    <property type="entry name" value="Ser_Thr_Kinases_DiverseReg"/>
</dbReference>
<dbReference type="PROSITE" id="PS00107">
    <property type="entry name" value="PROTEIN_KINASE_ATP"/>
    <property type="match status" value="1"/>
</dbReference>
<evidence type="ECO:0000256" key="9">
    <source>
        <dbReference type="ARBA" id="ARBA00022692"/>
    </source>
</evidence>
<keyword evidence="14 21" id="KW-0067">ATP-binding</keyword>
<evidence type="ECO:0000256" key="1">
    <source>
        <dbReference type="ARBA" id="ARBA00004162"/>
    </source>
</evidence>
<dbReference type="InterPro" id="IPR003591">
    <property type="entry name" value="Leu-rich_rpt_typical-subtyp"/>
</dbReference>
<dbReference type="SMART" id="SM00220">
    <property type="entry name" value="S_TKc"/>
    <property type="match status" value="1"/>
</dbReference>
<evidence type="ECO:0000256" key="11">
    <source>
        <dbReference type="ARBA" id="ARBA00022737"/>
    </source>
</evidence>
<keyword evidence="18" id="KW-0325">Glycoprotein</keyword>
<evidence type="ECO:0000256" key="10">
    <source>
        <dbReference type="ARBA" id="ARBA00022729"/>
    </source>
</evidence>
<keyword evidence="13" id="KW-0418">Kinase</keyword>
<evidence type="ECO:0000256" key="3">
    <source>
        <dbReference type="ARBA" id="ARBA00012513"/>
    </source>
</evidence>
<dbReference type="PANTHER" id="PTHR48005">
    <property type="entry name" value="LEUCINE RICH REPEAT KINASE 2"/>
    <property type="match status" value="1"/>
</dbReference>
<dbReference type="Pfam" id="PF00560">
    <property type="entry name" value="LRR_1"/>
    <property type="match status" value="7"/>
</dbReference>
<feature type="transmembrane region" description="Helical" evidence="22">
    <location>
        <begin position="690"/>
        <end position="711"/>
    </location>
</feature>
<comment type="similarity">
    <text evidence="2">Belongs to the protein kinase superfamily. Ser/Thr protein kinase family.</text>
</comment>
<keyword evidence="16 22" id="KW-0472">Membrane</keyword>
<keyword evidence="8" id="KW-0808">Transferase</keyword>